<dbReference type="OrthoDB" id="189220at2759"/>
<dbReference type="Proteomes" id="UP000593567">
    <property type="component" value="Unassembled WGS sequence"/>
</dbReference>
<gene>
    <name evidence="8" type="ORF">EB796_000340</name>
</gene>
<evidence type="ECO:0000256" key="6">
    <source>
        <dbReference type="SAM" id="MobiDB-lite"/>
    </source>
</evidence>
<feature type="region of interest" description="Disordered" evidence="6">
    <location>
        <begin position="306"/>
        <end position="325"/>
    </location>
</feature>
<feature type="binding site" evidence="5">
    <location>
        <position position="172"/>
    </location>
    <ligand>
        <name>Zn(2+)</name>
        <dbReference type="ChEBI" id="CHEBI:29105"/>
        <label>1</label>
    </ligand>
</feature>
<feature type="binding site" evidence="4">
    <location>
        <position position="209"/>
    </location>
    <ligand>
        <name>AMP</name>
        <dbReference type="ChEBI" id="CHEBI:456215"/>
    </ligand>
</feature>
<dbReference type="PANTHER" id="PTHR11347">
    <property type="entry name" value="CYCLIC NUCLEOTIDE PHOSPHODIESTERASE"/>
    <property type="match status" value="1"/>
</dbReference>
<dbReference type="InterPro" id="IPR003607">
    <property type="entry name" value="HD/PDEase_dom"/>
</dbReference>
<feature type="binding site" evidence="5">
    <location>
        <position position="209"/>
    </location>
    <ligand>
        <name>Zn(2+)</name>
        <dbReference type="ChEBI" id="CHEBI:29105"/>
        <label>1</label>
    </ligand>
</feature>
<sequence>MLYEAQTSSGTGNIVHSALEKVLDILQSTELFSPHIHQVKEEDPLTSDYVDGLCDRTAINSQTNRQIYGQKNSISSSSSKLQVGVSSRQSLSMYKPSAEVQSLLQGNATWSFDIIQLESLTNKNVLVPLGIKIFERFGAMELLGIDEHVMASWLKLISDNYHSGNPYHNATHAADVLQATAYFLDKMRPKKLLDAQEEIAALIAAVIHDVDHPARSSSFLVNTKNDLAILYNDIAVLENHHAAKGFQLTHKSDNSNILKNLDREVYESLRHNVIDMVLATEMAKHFEHLQKFIHLCAANIKPVSEDDLEKKSGGSSSAMESGLDSPENRRQILRMVIKCADVSNPARDTHLADRWARRIAEEYFQQTEDEHRKNLPVMMPHFDRNTCSIPHSQYKFMEVFLLSMFEHWDGFLDIPEVYEQLQKNYKYWKDVEIQEKQEKQSAVATETSPATPAVLS</sequence>
<dbReference type="CDD" id="cd00077">
    <property type="entry name" value="HDc"/>
    <property type="match status" value="1"/>
</dbReference>
<evidence type="ECO:0000256" key="1">
    <source>
        <dbReference type="ARBA" id="ARBA00022723"/>
    </source>
</evidence>
<proteinExistence type="predicted"/>
<feature type="binding site" evidence="5">
    <location>
        <position position="341"/>
    </location>
    <ligand>
        <name>Zn(2+)</name>
        <dbReference type="ChEBI" id="CHEBI:29105"/>
        <label>1</label>
    </ligand>
</feature>
<dbReference type="SUPFAM" id="SSF109604">
    <property type="entry name" value="HD-domain/PDEase-like"/>
    <property type="match status" value="1"/>
</dbReference>
<feature type="binding site" evidence="5">
    <location>
        <position position="208"/>
    </location>
    <ligand>
        <name>Zn(2+)</name>
        <dbReference type="ChEBI" id="CHEBI:29105"/>
        <label>1</label>
    </ligand>
</feature>
<dbReference type="EMBL" id="VXIV02000055">
    <property type="protein sequence ID" value="KAF6041386.1"/>
    <property type="molecule type" value="Genomic_DNA"/>
</dbReference>
<feature type="binding site" evidence="4">
    <location>
        <position position="341"/>
    </location>
    <ligand>
        <name>AMP</name>
        <dbReference type="ChEBI" id="CHEBI:456215"/>
    </ligand>
</feature>
<evidence type="ECO:0000256" key="3">
    <source>
        <dbReference type="PIRSR" id="PIRSR623088-1"/>
    </source>
</evidence>
<evidence type="ECO:0000256" key="2">
    <source>
        <dbReference type="ARBA" id="ARBA00022801"/>
    </source>
</evidence>
<keyword evidence="9" id="KW-1185">Reference proteome</keyword>
<dbReference type="SMART" id="SM00471">
    <property type="entry name" value="HDc"/>
    <property type="match status" value="1"/>
</dbReference>
<name>A0A7J7KT51_BUGNE</name>
<evidence type="ECO:0000256" key="4">
    <source>
        <dbReference type="PIRSR" id="PIRSR623088-2"/>
    </source>
</evidence>
<feature type="domain" description="PDEase" evidence="7">
    <location>
        <begin position="92"/>
        <end position="435"/>
    </location>
</feature>
<dbReference type="InterPro" id="IPR002073">
    <property type="entry name" value="PDEase_catalytic_dom"/>
</dbReference>
<dbReference type="GO" id="GO:0046872">
    <property type="term" value="F:metal ion binding"/>
    <property type="evidence" value="ECO:0007669"/>
    <property type="project" value="UniProtKB-KW"/>
</dbReference>
<reference evidence="8" key="1">
    <citation type="submission" date="2020-06" db="EMBL/GenBank/DDBJ databases">
        <title>Draft genome of Bugula neritina, a colonial animal packing powerful symbionts and potential medicines.</title>
        <authorList>
            <person name="Rayko M."/>
        </authorList>
    </citation>
    <scope>NUCLEOTIDE SEQUENCE [LARGE SCALE GENOMIC DNA]</scope>
    <source>
        <strain evidence="8">Kwan_BN1</strain>
    </source>
</reference>
<dbReference type="InterPro" id="IPR036971">
    <property type="entry name" value="PDEase_catalytic_dom_sf"/>
</dbReference>
<evidence type="ECO:0000313" key="8">
    <source>
        <dbReference type="EMBL" id="KAF6041386.1"/>
    </source>
</evidence>
<dbReference type="AlphaFoldDB" id="A0A7J7KT51"/>
<dbReference type="GO" id="GO:0007165">
    <property type="term" value="P:signal transduction"/>
    <property type="evidence" value="ECO:0007669"/>
    <property type="project" value="InterPro"/>
</dbReference>
<feature type="binding site" evidence="4">
    <location>
        <position position="393"/>
    </location>
    <ligand>
        <name>AMP</name>
        <dbReference type="ChEBI" id="CHEBI:456215"/>
    </ligand>
</feature>
<evidence type="ECO:0000259" key="7">
    <source>
        <dbReference type="PROSITE" id="PS51845"/>
    </source>
</evidence>
<dbReference type="InterPro" id="IPR023088">
    <property type="entry name" value="PDEase"/>
</dbReference>
<evidence type="ECO:0000313" key="9">
    <source>
        <dbReference type="Proteomes" id="UP000593567"/>
    </source>
</evidence>
<evidence type="ECO:0000256" key="5">
    <source>
        <dbReference type="PIRSR" id="PIRSR623088-3"/>
    </source>
</evidence>
<protein>
    <submittedName>
        <fullName evidence="8">PDE8A</fullName>
    </submittedName>
</protein>
<dbReference type="Pfam" id="PF00233">
    <property type="entry name" value="PDEase_I"/>
    <property type="match status" value="1"/>
</dbReference>
<comment type="caution">
    <text evidence="8">The sequence shown here is derived from an EMBL/GenBank/DDBJ whole genome shotgun (WGS) entry which is preliminary data.</text>
</comment>
<keyword evidence="1 5" id="KW-0479">Metal-binding</keyword>
<dbReference type="PRINTS" id="PR00387">
    <property type="entry name" value="PDIESTERASE1"/>
</dbReference>
<feature type="binding site" evidence="4">
    <location>
        <begin position="168"/>
        <end position="172"/>
    </location>
    <ligand>
        <name>AMP</name>
        <dbReference type="ChEBI" id="CHEBI:456215"/>
    </ligand>
</feature>
<dbReference type="GO" id="GO:0004114">
    <property type="term" value="F:3',5'-cyclic-nucleotide phosphodiesterase activity"/>
    <property type="evidence" value="ECO:0007669"/>
    <property type="project" value="InterPro"/>
</dbReference>
<dbReference type="Gene3D" id="1.10.1300.10">
    <property type="entry name" value="3'5'-cyclic nucleotide phosphodiesterase, catalytic domain"/>
    <property type="match status" value="1"/>
</dbReference>
<dbReference type="PROSITE" id="PS51845">
    <property type="entry name" value="PDEASE_I_2"/>
    <property type="match status" value="1"/>
</dbReference>
<feature type="binding site" evidence="5">
    <location>
        <position position="209"/>
    </location>
    <ligand>
        <name>Zn(2+)</name>
        <dbReference type="ChEBI" id="CHEBI:29105"/>
        <label>2</label>
    </ligand>
</feature>
<accession>A0A7J7KT51</accession>
<keyword evidence="2" id="KW-0378">Hydrolase</keyword>
<organism evidence="8 9">
    <name type="scientific">Bugula neritina</name>
    <name type="common">Brown bryozoan</name>
    <name type="synonym">Sertularia neritina</name>
    <dbReference type="NCBI Taxonomy" id="10212"/>
    <lineage>
        <taxon>Eukaryota</taxon>
        <taxon>Metazoa</taxon>
        <taxon>Spiralia</taxon>
        <taxon>Lophotrochozoa</taxon>
        <taxon>Bryozoa</taxon>
        <taxon>Gymnolaemata</taxon>
        <taxon>Cheilostomatida</taxon>
        <taxon>Flustrina</taxon>
        <taxon>Buguloidea</taxon>
        <taxon>Bugulidae</taxon>
        <taxon>Bugula</taxon>
    </lineage>
</organism>
<feature type="active site" description="Proton donor" evidence="3">
    <location>
        <position position="168"/>
    </location>
</feature>